<dbReference type="EMBL" id="BMDC01000004">
    <property type="protein sequence ID" value="GGH65641.1"/>
    <property type="molecule type" value="Genomic_DNA"/>
</dbReference>
<dbReference type="Proteomes" id="UP000600171">
    <property type="component" value="Unassembled WGS sequence"/>
</dbReference>
<name>A0A917MUX4_9MICC</name>
<comment type="caution">
    <text evidence="1">The sequence shown here is derived from an EMBL/GenBank/DDBJ whole genome shotgun (WGS) entry which is preliminary data.</text>
</comment>
<dbReference type="AlphaFoldDB" id="A0A917MUX4"/>
<proteinExistence type="predicted"/>
<evidence type="ECO:0000313" key="1">
    <source>
        <dbReference type="EMBL" id="GGH65641.1"/>
    </source>
</evidence>
<keyword evidence="2" id="KW-1185">Reference proteome</keyword>
<organism evidence="1 2">
    <name type="scientific">Rothia aerolata</name>
    <dbReference type="NCBI Taxonomy" id="1812262"/>
    <lineage>
        <taxon>Bacteria</taxon>
        <taxon>Bacillati</taxon>
        <taxon>Actinomycetota</taxon>
        <taxon>Actinomycetes</taxon>
        <taxon>Micrococcales</taxon>
        <taxon>Micrococcaceae</taxon>
        <taxon>Rothia</taxon>
    </lineage>
</organism>
<reference evidence="1 2" key="1">
    <citation type="journal article" date="2014" name="Int. J. Syst. Evol. Microbiol.">
        <title>Complete genome sequence of Corynebacterium casei LMG S-19264T (=DSM 44701T), isolated from a smear-ripened cheese.</title>
        <authorList>
            <consortium name="US DOE Joint Genome Institute (JGI-PGF)"/>
            <person name="Walter F."/>
            <person name="Albersmeier A."/>
            <person name="Kalinowski J."/>
            <person name="Ruckert C."/>
        </authorList>
    </citation>
    <scope>NUCLEOTIDE SEQUENCE [LARGE SCALE GENOMIC DNA]</scope>
    <source>
        <strain evidence="1 2">CCM 8669</strain>
    </source>
</reference>
<sequence length="312" mass="33761">MVVKTHPSGTQAADEAEKGALAVQLHISGGTAEGNHTDAEALGRFITHIAEAARAISHAVAEDRYEESRDSNGRATKRKVKTRAVQLQELAAPQGRVSLIFRAPELDGAGQLGNAMEEHLPLEDFPEDTIEAEALRAIFRAFTLASAADEVDPDALVEPLQTPGAREAVRRAVAVVSHNGWQLSGTISQANRADEALSLTSRGGARLIDALKADLIGKYRAPLRGTIDGHKNSNNTIYFRPKNAPQSWSTIAATDVIYAEAARISLDIENQVDLTVEFEPKADRKGNPTERVVRRIVSIDKVYGSKTGERLF</sequence>
<accession>A0A917MUX4</accession>
<protein>
    <submittedName>
        <fullName evidence="1">Uncharacterized protein</fullName>
    </submittedName>
</protein>
<gene>
    <name evidence="1" type="ORF">GCM10007359_19090</name>
</gene>
<dbReference type="RefSeq" id="WP_188360156.1">
    <property type="nucleotide sequence ID" value="NZ_BMDC01000004.1"/>
</dbReference>
<evidence type="ECO:0000313" key="2">
    <source>
        <dbReference type="Proteomes" id="UP000600171"/>
    </source>
</evidence>